<keyword evidence="2" id="KW-1185">Reference proteome</keyword>
<sequence length="102" mass="11430">MAECRQGATYVFFCDEGVKMKASATVSAEQQDSATGNQKVVATPTVYDYIELLGFSLLTRPLRLTTPIQVQKSRFRINDFVVFMLSKPVNVRESLIFDTNVS</sequence>
<dbReference type="HOGENOM" id="CLU_2281792_0_0_1"/>
<proteinExistence type="predicted"/>
<organism evidence="1">
    <name type="scientific">Oryza brachyantha</name>
    <name type="common">malo sina</name>
    <dbReference type="NCBI Taxonomy" id="4533"/>
    <lineage>
        <taxon>Eukaryota</taxon>
        <taxon>Viridiplantae</taxon>
        <taxon>Streptophyta</taxon>
        <taxon>Embryophyta</taxon>
        <taxon>Tracheophyta</taxon>
        <taxon>Spermatophyta</taxon>
        <taxon>Magnoliopsida</taxon>
        <taxon>Liliopsida</taxon>
        <taxon>Poales</taxon>
        <taxon>Poaceae</taxon>
        <taxon>BOP clade</taxon>
        <taxon>Oryzoideae</taxon>
        <taxon>Oryzeae</taxon>
        <taxon>Oryzinae</taxon>
        <taxon>Oryza</taxon>
    </lineage>
</organism>
<evidence type="ECO:0000313" key="2">
    <source>
        <dbReference type="Proteomes" id="UP000006038"/>
    </source>
</evidence>
<reference evidence="1" key="1">
    <citation type="journal article" date="2013" name="Nat. Commun.">
        <title>Whole-genome sequencing of Oryza brachyantha reveals mechanisms underlying Oryza genome evolution.</title>
        <authorList>
            <person name="Chen J."/>
            <person name="Huang Q."/>
            <person name="Gao D."/>
            <person name="Wang J."/>
            <person name="Lang Y."/>
            <person name="Liu T."/>
            <person name="Li B."/>
            <person name="Bai Z."/>
            <person name="Luis Goicoechea J."/>
            <person name="Liang C."/>
            <person name="Chen C."/>
            <person name="Zhang W."/>
            <person name="Sun S."/>
            <person name="Liao Y."/>
            <person name="Zhang X."/>
            <person name="Yang L."/>
            <person name="Song C."/>
            <person name="Wang M."/>
            <person name="Shi J."/>
            <person name="Liu G."/>
            <person name="Liu J."/>
            <person name="Zhou H."/>
            <person name="Zhou W."/>
            <person name="Yu Q."/>
            <person name="An N."/>
            <person name="Chen Y."/>
            <person name="Cai Q."/>
            <person name="Wang B."/>
            <person name="Liu B."/>
            <person name="Min J."/>
            <person name="Huang Y."/>
            <person name="Wu H."/>
            <person name="Li Z."/>
            <person name="Zhang Y."/>
            <person name="Yin Y."/>
            <person name="Song W."/>
            <person name="Jiang J."/>
            <person name="Jackson S.A."/>
            <person name="Wing R.A."/>
            <person name="Wang J."/>
            <person name="Chen M."/>
        </authorList>
    </citation>
    <scope>NUCLEOTIDE SEQUENCE [LARGE SCALE GENOMIC DNA]</scope>
    <source>
        <strain evidence="1">cv. IRGC 101232</strain>
    </source>
</reference>
<dbReference type="AlphaFoldDB" id="J3MJU2"/>
<accession>J3MJU2</accession>
<protein>
    <submittedName>
        <fullName evidence="1">Uncharacterized protein</fullName>
    </submittedName>
</protein>
<dbReference type="EnsemblPlants" id="OB07G16740.1">
    <property type="protein sequence ID" value="OB07G16740.1"/>
    <property type="gene ID" value="OB07G16740"/>
</dbReference>
<dbReference type="Gramene" id="OB07G16740.1">
    <property type="protein sequence ID" value="OB07G16740.1"/>
    <property type="gene ID" value="OB07G16740"/>
</dbReference>
<dbReference type="Proteomes" id="UP000006038">
    <property type="component" value="Chromosome 7"/>
</dbReference>
<evidence type="ECO:0000313" key="1">
    <source>
        <dbReference type="EnsemblPlants" id="OB07G16740.1"/>
    </source>
</evidence>
<reference evidence="1" key="2">
    <citation type="submission" date="2013-04" db="UniProtKB">
        <authorList>
            <consortium name="EnsemblPlants"/>
        </authorList>
    </citation>
    <scope>IDENTIFICATION</scope>
</reference>
<name>J3MJU2_ORYBR</name>